<evidence type="ECO:0000313" key="4">
    <source>
        <dbReference type="EMBL" id="MTD13569.1"/>
    </source>
</evidence>
<accession>A0A7K1FJF3</accession>
<dbReference type="InterPro" id="IPR020843">
    <property type="entry name" value="ER"/>
</dbReference>
<dbReference type="RefSeq" id="WP_154767399.1">
    <property type="nucleotide sequence ID" value="NZ_WLYK01000001.1"/>
</dbReference>
<dbReference type="Gene3D" id="3.90.180.10">
    <property type="entry name" value="Medium-chain alcohol dehydrogenases, catalytic domain"/>
    <property type="match status" value="1"/>
</dbReference>
<dbReference type="Gene3D" id="3.40.50.720">
    <property type="entry name" value="NAD(P)-binding Rossmann-like Domain"/>
    <property type="match status" value="1"/>
</dbReference>
<dbReference type="InterPro" id="IPR036291">
    <property type="entry name" value="NAD(P)-bd_dom_sf"/>
</dbReference>
<dbReference type="GO" id="GO:0005829">
    <property type="term" value="C:cytosol"/>
    <property type="evidence" value="ECO:0007669"/>
    <property type="project" value="TreeGrafter"/>
</dbReference>
<dbReference type="Pfam" id="PF08240">
    <property type="entry name" value="ADH_N"/>
    <property type="match status" value="1"/>
</dbReference>
<gene>
    <name evidence="4" type="ORF">GIS00_06370</name>
</gene>
<dbReference type="SMART" id="SM00829">
    <property type="entry name" value="PKS_ER"/>
    <property type="match status" value="1"/>
</dbReference>
<dbReference type="InterPro" id="IPR011032">
    <property type="entry name" value="GroES-like_sf"/>
</dbReference>
<evidence type="ECO:0000256" key="1">
    <source>
        <dbReference type="ARBA" id="ARBA00022857"/>
    </source>
</evidence>
<comment type="caution">
    <text evidence="4">The sequence shown here is derived from an EMBL/GenBank/DDBJ whole genome shotgun (WGS) entry which is preliminary data.</text>
</comment>
<keyword evidence="1" id="KW-0521">NADP</keyword>
<dbReference type="SUPFAM" id="SSF50129">
    <property type="entry name" value="GroES-like"/>
    <property type="match status" value="1"/>
</dbReference>
<protein>
    <submittedName>
        <fullName evidence="4">Zinc-binding dehydrogenase</fullName>
    </submittedName>
</protein>
<feature type="domain" description="Enoyl reductase (ER)" evidence="3">
    <location>
        <begin position="10"/>
        <end position="319"/>
    </location>
</feature>
<reference evidence="4 5" key="1">
    <citation type="submission" date="2019-11" db="EMBL/GenBank/DDBJ databases">
        <authorList>
            <person name="Jiang L.-Q."/>
        </authorList>
    </citation>
    <scope>NUCLEOTIDE SEQUENCE [LARGE SCALE GENOMIC DNA]</scope>
    <source>
        <strain evidence="4 5">YIM 132087</strain>
    </source>
</reference>
<keyword evidence="2" id="KW-0560">Oxidoreductase</keyword>
<keyword evidence="5" id="KW-1185">Reference proteome</keyword>
<sequence>MRAVVVPATGGPEILQVSEIGTPTAGPGQLLVRVTVAGINYMDVYQRTGAVPRPTPFTLGVEGVGVVEELGPDVQDFAVGDRVGWFSGGSGSHAEFATVEAGRAVAVPDGITDDQAVAVLMQGITAHYLATDTYPVAPGDPVLVHAAAGGVGQLLTRIAVHRGGTVIGTVSTPAKEAAATAAGASHVFGYQDIADRVKDVTGGAGVAVVYDGVGGPTFDASLASLRQRGVLVAYGTAGGPTPPLEIPRLNSGGSLYVTRPTIAHYAGTTDELRRRAAEVFGWVADATVPVSIGAEFALNDVAQAYRELEGRRTAGKVMLRP</sequence>
<evidence type="ECO:0000259" key="3">
    <source>
        <dbReference type="SMART" id="SM00829"/>
    </source>
</evidence>
<evidence type="ECO:0000256" key="2">
    <source>
        <dbReference type="ARBA" id="ARBA00023002"/>
    </source>
</evidence>
<proteinExistence type="predicted"/>
<dbReference type="Proteomes" id="UP000460221">
    <property type="component" value="Unassembled WGS sequence"/>
</dbReference>
<name>A0A7K1FJF3_9ACTN</name>
<dbReference type="EMBL" id="WLYK01000001">
    <property type="protein sequence ID" value="MTD13569.1"/>
    <property type="molecule type" value="Genomic_DNA"/>
</dbReference>
<dbReference type="Pfam" id="PF00107">
    <property type="entry name" value="ADH_zinc_N"/>
    <property type="match status" value="1"/>
</dbReference>
<dbReference type="SUPFAM" id="SSF51735">
    <property type="entry name" value="NAD(P)-binding Rossmann-fold domains"/>
    <property type="match status" value="1"/>
</dbReference>
<dbReference type="InterPro" id="IPR013154">
    <property type="entry name" value="ADH-like_N"/>
</dbReference>
<dbReference type="PANTHER" id="PTHR48106:SF13">
    <property type="entry name" value="QUINONE OXIDOREDUCTASE-RELATED"/>
    <property type="match status" value="1"/>
</dbReference>
<dbReference type="GO" id="GO:0003960">
    <property type="term" value="F:quinone reductase (NADPH) activity"/>
    <property type="evidence" value="ECO:0007669"/>
    <property type="project" value="InterPro"/>
</dbReference>
<dbReference type="GO" id="GO:0070402">
    <property type="term" value="F:NADPH binding"/>
    <property type="evidence" value="ECO:0007669"/>
    <property type="project" value="TreeGrafter"/>
</dbReference>
<evidence type="ECO:0000313" key="5">
    <source>
        <dbReference type="Proteomes" id="UP000460221"/>
    </source>
</evidence>
<dbReference type="CDD" id="cd05286">
    <property type="entry name" value="QOR2"/>
    <property type="match status" value="1"/>
</dbReference>
<dbReference type="GO" id="GO:0035925">
    <property type="term" value="F:mRNA 3'-UTR AU-rich region binding"/>
    <property type="evidence" value="ECO:0007669"/>
    <property type="project" value="TreeGrafter"/>
</dbReference>
<dbReference type="PANTHER" id="PTHR48106">
    <property type="entry name" value="QUINONE OXIDOREDUCTASE PIG3-RELATED"/>
    <property type="match status" value="1"/>
</dbReference>
<organism evidence="4 5">
    <name type="scientific">Nakamurella alba</name>
    <dbReference type="NCBI Taxonomy" id="2665158"/>
    <lineage>
        <taxon>Bacteria</taxon>
        <taxon>Bacillati</taxon>
        <taxon>Actinomycetota</taxon>
        <taxon>Actinomycetes</taxon>
        <taxon>Nakamurellales</taxon>
        <taxon>Nakamurellaceae</taxon>
        <taxon>Nakamurella</taxon>
    </lineage>
</organism>
<dbReference type="InterPro" id="IPR013149">
    <property type="entry name" value="ADH-like_C"/>
</dbReference>
<dbReference type="AlphaFoldDB" id="A0A7K1FJF3"/>
<dbReference type="InterPro" id="IPR047618">
    <property type="entry name" value="QOR-like"/>
</dbReference>